<organism evidence="3 4">
    <name type="scientific">Tagetes erecta</name>
    <name type="common">African marigold</name>
    <dbReference type="NCBI Taxonomy" id="13708"/>
    <lineage>
        <taxon>Eukaryota</taxon>
        <taxon>Viridiplantae</taxon>
        <taxon>Streptophyta</taxon>
        <taxon>Embryophyta</taxon>
        <taxon>Tracheophyta</taxon>
        <taxon>Spermatophyta</taxon>
        <taxon>Magnoliopsida</taxon>
        <taxon>eudicotyledons</taxon>
        <taxon>Gunneridae</taxon>
        <taxon>Pentapetalae</taxon>
        <taxon>asterids</taxon>
        <taxon>campanulids</taxon>
        <taxon>Asterales</taxon>
        <taxon>Asteraceae</taxon>
        <taxon>Asteroideae</taxon>
        <taxon>Heliantheae alliance</taxon>
        <taxon>Tageteae</taxon>
        <taxon>Tagetes</taxon>
    </lineage>
</organism>
<gene>
    <name evidence="3" type="ORF">QVD17_39996</name>
</gene>
<dbReference type="Pfam" id="PF07727">
    <property type="entry name" value="RVT_2"/>
    <property type="match status" value="1"/>
</dbReference>
<proteinExistence type="predicted"/>
<dbReference type="AlphaFoldDB" id="A0AAD8JPJ9"/>
<dbReference type="InterPro" id="IPR001584">
    <property type="entry name" value="Integrase_cat-core"/>
</dbReference>
<dbReference type="InterPro" id="IPR012337">
    <property type="entry name" value="RNaseH-like_sf"/>
</dbReference>
<dbReference type="PANTHER" id="PTHR11439:SF512">
    <property type="entry name" value="RNA-DIRECTED DNA POLYMERASE"/>
    <property type="match status" value="1"/>
</dbReference>
<protein>
    <recommendedName>
        <fullName evidence="2">Integrase catalytic domain-containing protein</fullName>
    </recommendedName>
</protein>
<evidence type="ECO:0000256" key="1">
    <source>
        <dbReference type="SAM" id="MobiDB-lite"/>
    </source>
</evidence>
<dbReference type="PROSITE" id="PS50994">
    <property type="entry name" value="INTEGRASE"/>
    <property type="match status" value="1"/>
</dbReference>
<dbReference type="GO" id="GO:0003676">
    <property type="term" value="F:nucleic acid binding"/>
    <property type="evidence" value="ECO:0007669"/>
    <property type="project" value="InterPro"/>
</dbReference>
<dbReference type="SUPFAM" id="SSF56672">
    <property type="entry name" value="DNA/RNA polymerases"/>
    <property type="match status" value="1"/>
</dbReference>
<evidence type="ECO:0000259" key="2">
    <source>
        <dbReference type="PROSITE" id="PS50994"/>
    </source>
</evidence>
<comment type="caution">
    <text evidence="3">The sequence shown here is derived from an EMBL/GenBank/DDBJ whole genome shotgun (WGS) entry which is preliminary data.</text>
</comment>
<feature type="domain" description="Integrase catalytic" evidence="2">
    <location>
        <begin position="1"/>
        <end position="108"/>
    </location>
</feature>
<dbReference type="InterPro" id="IPR043502">
    <property type="entry name" value="DNA/RNA_pol_sf"/>
</dbReference>
<dbReference type="Proteomes" id="UP001229421">
    <property type="component" value="Unassembled WGS sequence"/>
</dbReference>
<dbReference type="CDD" id="cd09272">
    <property type="entry name" value="RNase_HI_RT_Ty1"/>
    <property type="match status" value="1"/>
</dbReference>
<dbReference type="PANTHER" id="PTHR11439">
    <property type="entry name" value="GAG-POL-RELATED RETROTRANSPOSON"/>
    <property type="match status" value="1"/>
</dbReference>
<reference evidence="3" key="1">
    <citation type="journal article" date="2023" name="bioRxiv">
        <title>Improved chromosome-level genome assembly for marigold (Tagetes erecta).</title>
        <authorList>
            <person name="Jiang F."/>
            <person name="Yuan L."/>
            <person name="Wang S."/>
            <person name="Wang H."/>
            <person name="Xu D."/>
            <person name="Wang A."/>
            <person name="Fan W."/>
        </authorList>
    </citation>
    <scope>NUCLEOTIDE SEQUENCE</scope>
    <source>
        <strain evidence="3">WSJ</strain>
        <tissue evidence="3">Leaf</tissue>
    </source>
</reference>
<dbReference type="EMBL" id="JAUHHV010000011">
    <property type="protein sequence ID" value="KAK1408324.1"/>
    <property type="molecule type" value="Genomic_DNA"/>
</dbReference>
<keyword evidence="4" id="KW-1185">Reference proteome</keyword>
<feature type="compositionally biased region" description="Polar residues" evidence="1">
    <location>
        <begin position="255"/>
        <end position="269"/>
    </location>
</feature>
<sequence>MLKTQFNATVKIFRSDNGTEFVNNQTYDFFRKQGIIHQTSCSYTPQQNGVAERKHRHLLNVARSLLFQGGIPLCFWPECVLTASYLINRTPTLVLHGKTPYELLFGFKPSLNHLRVFGCLCFCTVLNNLDKFGSHAEKCVMMGYSNQKKGYKLWSLDSKQIIFSRDVKFYETVFPFKDNMTLHENDKLDLTTLNFFDFFDTNHSKNSDGEKPDDDGRAMRQQNKSGQAQGAETSTVSGEADGRQPLNGGGGEVNAGQQQPHSDSSNTYEVDNADKNINIDENVSPEGFHDPSAPLRKSSRNTSLPKNLNDFIIEGKVKYGFEKVVNYSKLSKENHCFATSLNKSVEPRSTKEALQDVNWVTAMNKEMEALNRNNTWELVDLPPDRKPIGCKWVFKIKHDPSGEISRYKARLVAKGYSQREGIDFDETFSPVVKMVTIRVVFSLAVQHNWPLYQLDVDNAFLYGDLNEEVYMKPPEGYYSPNETRVCRLKRSLYGLKQASRMWNEKLVSVLINFGFFQSKCDHSLFIKSVDSVVIIALVYVDDIILTGNNLDEINNIKKMLNSQFLIKDLGLLKYFLGIEVIRTDSTLCLSQRKYCMDLLTEYGLSGCKPAKTPIEQHYAVVNFCKTHSDLLENISGYQQLLGKLIYLSHTRPDISYAVQYLSQFMHKPTQAHLQLAMRVLRYLKGSPGKGLVFSQSESFQLSAYSDSDWGKCLETRRSVTGFCIMLGSCLVSWKSKKQSTVSRSSAEAEYRAMCAATCEIVWVKNMLTELGIHVNLPVDIYCDNDAAISIAANPVFHDRTKHFDMDLYFLREKVSAGVINTVPIPSAQQLADVFTKGLLVNQHVFMLERLHMFDAFGI</sequence>
<dbReference type="Pfam" id="PF25597">
    <property type="entry name" value="SH3_retrovirus"/>
    <property type="match status" value="1"/>
</dbReference>
<accession>A0AAD8JPJ9</accession>
<evidence type="ECO:0000313" key="3">
    <source>
        <dbReference type="EMBL" id="KAK1408324.1"/>
    </source>
</evidence>
<dbReference type="InterPro" id="IPR036397">
    <property type="entry name" value="RNaseH_sf"/>
</dbReference>
<evidence type="ECO:0000313" key="4">
    <source>
        <dbReference type="Proteomes" id="UP001229421"/>
    </source>
</evidence>
<dbReference type="Gene3D" id="3.30.420.10">
    <property type="entry name" value="Ribonuclease H-like superfamily/Ribonuclease H"/>
    <property type="match status" value="1"/>
</dbReference>
<feature type="compositionally biased region" description="Basic and acidic residues" evidence="1">
    <location>
        <begin position="204"/>
        <end position="218"/>
    </location>
</feature>
<feature type="compositionally biased region" description="Polar residues" evidence="1">
    <location>
        <begin position="220"/>
        <end position="237"/>
    </location>
</feature>
<name>A0AAD8JPJ9_TARER</name>
<dbReference type="SUPFAM" id="SSF53098">
    <property type="entry name" value="Ribonuclease H-like"/>
    <property type="match status" value="1"/>
</dbReference>
<dbReference type="InterPro" id="IPR057670">
    <property type="entry name" value="SH3_retrovirus"/>
</dbReference>
<dbReference type="GO" id="GO:0015074">
    <property type="term" value="P:DNA integration"/>
    <property type="evidence" value="ECO:0007669"/>
    <property type="project" value="InterPro"/>
</dbReference>
<dbReference type="InterPro" id="IPR013103">
    <property type="entry name" value="RVT_2"/>
</dbReference>
<feature type="region of interest" description="Disordered" evidence="1">
    <location>
        <begin position="204"/>
        <end position="306"/>
    </location>
</feature>